<dbReference type="PANTHER" id="PTHR34405:SF3">
    <property type="entry name" value="CRISPR-ASSOCIATED ENDORIBONUCLEASE CAS2 3"/>
    <property type="match status" value="1"/>
</dbReference>
<dbReference type="GO" id="GO:0051607">
    <property type="term" value="P:defense response to virus"/>
    <property type="evidence" value="ECO:0007669"/>
    <property type="project" value="UniProtKB-UniRule"/>
</dbReference>
<keyword evidence="3 9" id="KW-0540">Nuclease</keyword>
<evidence type="ECO:0000256" key="3">
    <source>
        <dbReference type="ARBA" id="ARBA00022722"/>
    </source>
</evidence>
<dbReference type="OrthoDB" id="9798176at2"/>
<evidence type="ECO:0000256" key="6">
    <source>
        <dbReference type="ARBA" id="ARBA00022801"/>
    </source>
</evidence>
<evidence type="ECO:0000256" key="5">
    <source>
        <dbReference type="ARBA" id="ARBA00022759"/>
    </source>
</evidence>
<keyword evidence="8 9" id="KW-0051">Antiviral defense</keyword>
<dbReference type="CDD" id="cd09725">
    <property type="entry name" value="Cas2_I_II_III"/>
    <property type="match status" value="1"/>
</dbReference>
<dbReference type="HAMAP" id="MF_01471">
    <property type="entry name" value="Cas2"/>
    <property type="match status" value="1"/>
</dbReference>
<dbReference type="PANTHER" id="PTHR34405">
    <property type="entry name" value="CRISPR-ASSOCIATED ENDORIBONUCLEASE CAS2"/>
    <property type="match status" value="1"/>
</dbReference>
<name>A0A1M5AVT8_9BACT</name>
<evidence type="ECO:0000313" key="12">
    <source>
        <dbReference type="Proteomes" id="UP000184076"/>
    </source>
</evidence>
<dbReference type="PIRSF" id="PIRSF032582">
    <property type="entry name" value="Cas2"/>
    <property type="match status" value="1"/>
</dbReference>
<feature type="binding site" evidence="9">
    <location>
        <position position="10"/>
    </location>
    <ligand>
        <name>Mg(2+)</name>
        <dbReference type="ChEBI" id="CHEBI:18420"/>
        <note>catalytic</note>
    </ligand>
</feature>
<evidence type="ECO:0000256" key="10">
    <source>
        <dbReference type="PIRNR" id="PIRNR032582"/>
    </source>
</evidence>
<keyword evidence="5 9" id="KW-0255">Endonuclease</keyword>
<evidence type="ECO:0000313" key="11">
    <source>
        <dbReference type="EMBL" id="SHF34364.1"/>
    </source>
</evidence>
<dbReference type="Pfam" id="PF09827">
    <property type="entry name" value="CRISPR_Cas2"/>
    <property type="match status" value="1"/>
</dbReference>
<comment type="subunit">
    <text evidence="9">Homodimer, forms a heterotetramer with a Cas1 homodimer.</text>
</comment>
<evidence type="ECO:0000256" key="9">
    <source>
        <dbReference type="HAMAP-Rule" id="MF_01471"/>
    </source>
</evidence>
<dbReference type="SUPFAM" id="SSF143430">
    <property type="entry name" value="TTP0101/SSO1404-like"/>
    <property type="match status" value="1"/>
</dbReference>
<evidence type="ECO:0000256" key="4">
    <source>
        <dbReference type="ARBA" id="ARBA00022723"/>
    </source>
</evidence>
<dbReference type="STRING" id="1121391.SAMN02745206_01802"/>
<evidence type="ECO:0000256" key="1">
    <source>
        <dbReference type="ARBA" id="ARBA00001946"/>
    </source>
</evidence>
<dbReference type="EC" id="3.1.-.-" evidence="9"/>
<dbReference type="GO" id="GO:0043571">
    <property type="term" value="P:maintenance of CRISPR repeat elements"/>
    <property type="evidence" value="ECO:0007669"/>
    <property type="project" value="UniProtKB-UniRule"/>
</dbReference>
<dbReference type="GO" id="GO:0004521">
    <property type="term" value="F:RNA endonuclease activity"/>
    <property type="evidence" value="ECO:0007669"/>
    <property type="project" value="UniProtKB-UniRule"/>
</dbReference>
<comment type="similarity">
    <text evidence="2 9 10">Belongs to the CRISPR-associated endoribonuclease Cas2 protein family.</text>
</comment>
<comment type="function">
    <text evidence="9">CRISPR (clustered regularly interspaced short palindromic repeat), is an adaptive immune system that provides protection against mobile genetic elements (viruses, transposable elements and conjugative plasmids). CRISPR clusters contain sequences complementary to antecedent mobile elements and target invading nucleic acids. CRISPR clusters are transcribed and processed into CRISPR RNA (crRNA). Functions as a ssRNA-specific endoribonuclease. Involved in the integration of spacer DNA into the CRISPR cassette.</text>
</comment>
<gene>
    <name evidence="9" type="primary">cas2</name>
    <name evidence="11" type="ORF">SAMN02745206_01802</name>
</gene>
<dbReference type="GO" id="GO:0046872">
    <property type="term" value="F:metal ion binding"/>
    <property type="evidence" value="ECO:0007669"/>
    <property type="project" value="UniProtKB-UniRule"/>
</dbReference>
<accession>A0A1M5AVT8</accession>
<dbReference type="Proteomes" id="UP000184076">
    <property type="component" value="Unassembled WGS sequence"/>
</dbReference>
<evidence type="ECO:0000256" key="2">
    <source>
        <dbReference type="ARBA" id="ARBA00009959"/>
    </source>
</evidence>
<evidence type="ECO:0000256" key="7">
    <source>
        <dbReference type="ARBA" id="ARBA00022842"/>
    </source>
</evidence>
<dbReference type="EMBL" id="FQVB01000015">
    <property type="protein sequence ID" value="SHF34364.1"/>
    <property type="molecule type" value="Genomic_DNA"/>
</dbReference>
<proteinExistence type="inferred from homology"/>
<organism evidence="11 12">
    <name type="scientific">Desulfacinum infernum DSM 9756</name>
    <dbReference type="NCBI Taxonomy" id="1121391"/>
    <lineage>
        <taxon>Bacteria</taxon>
        <taxon>Pseudomonadati</taxon>
        <taxon>Thermodesulfobacteriota</taxon>
        <taxon>Syntrophobacteria</taxon>
        <taxon>Syntrophobacterales</taxon>
        <taxon>Syntrophobacteraceae</taxon>
        <taxon>Desulfacinum</taxon>
    </lineage>
</organism>
<keyword evidence="7 9" id="KW-0460">Magnesium</keyword>
<protein>
    <recommendedName>
        <fullName evidence="9">CRISPR-associated endoribonuclease Cas2</fullName>
        <ecNumber evidence="9">3.1.-.-</ecNumber>
    </recommendedName>
</protein>
<dbReference type="InterPro" id="IPR021127">
    <property type="entry name" value="CRISPR_associated_Cas2"/>
</dbReference>
<keyword evidence="12" id="KW-1185">Reference proteome</keyword>
<reference evidence="12" key="1">
    <citation type="submission" date="2016-11" db="EMBL/GenBank/DDBJ databases">
        <authorList>
            <person name="Varghese N."/>
            <person name="Submissions S."/>
        </authorList>
    </citation>
    <scope>NUCLEOTIDE SEQUENCE [LARGE SCALE GENOMIC DNA]</scope>
    <source>
        <strain evidence="12">DSM 9756</strain>
    </source>
</reference>
<dbReference type="GO" id="GO:0016787">
    <property type="term" value="F:hydrolase activity"/>
    <property type="evidence" value="ECO:0007669"/>
    <property type="project" value="UniProtKB-KW"/>
</dbReference>
<sequence>MKRFYVVCFDISDDRTRYRVVKVLKGYGYRVQKSVFECPQLTEKQLLTLMDRLERLIDLTTDTVRYYRQCRACLDDFEQTGIGQPPDVRDYGVL</sequence>
<dbReference type="AlphaFoldDB" id="A0A1M5AVT8"/>
<keyword evidence="6 9" id="KW-0378">Hydrolase</keyword>
<dbReference type="NCBIfam" id="TIGR01573">
    <property type="entry name" value="cas2"/>
    <property type="match status" value="1"/>
</dbReference>
<keyword evidence="4 9" id="KW-0479">Metal-binding</keyword>
<dbReference type="RefSeq" id="WP_073038662.1">
    <property type="nucleotide sequence ID" value="NZ_FQVB01000015.1"/>
</dbReference>
<comment type="cofactor">
    <cofactor evidence="1 9">
        <name>Mg(2+)</name>
        <dbReference type="ChEBI" id="CHEBI:18420"/>
    </cofactor>
</comment>
<dbReference type="Gene3D" id="3.30.70.240">
    <property type="match status" value="1"/>
</dbReference>
<evidence type="ECO:0000256" key="8">
    <source>
        <dbReference type="ARBA" id="ARBA00023118"/>
    </source>
</evidence>
<dbReference type="InterPro" id="IPR019199">
    <property type="entry name" value="Virulence_VapD/CRISPR_Cas2"/>
</dbReference>